<dbReference type="PROSITE" id="PS01213">
    <property type="entry name" value="GLOBIN_FAM_2"/>
    <property type="match status" value="1"/>
</dbReference>
<reference evidence="9 10" key="1">
    <citation type="journal article" date="2019" name="Int. J. Syst. Evol. Microbiol.">
        <title>The Global Catalogue of Microorganisms (GCM) 10K type strain sequencing project: providing services to taxonomists for standard genome sequencing and annotation.</title>
        <authorList>
            <consortium name="The Broad Institute Genomics Platform"/>
            <consortium name="The Broad Institute Genome Sequencing Center for Infectious Disease"/>
            <person name="Wu L."/>
            <person name="Ma J."/>
        </authorList>
    </citation>
    <scope>NUCLEOTIDE SEQUENCE [LARGE SCALE GENOMIC DNA]</scope>
    <source>
        <strain evidence="9 10">JCM 13850</strain>
    </source>
</reference>
<evidence type="ECO:0000256" key="2">
    <source>
        <dbReference type="ARBA" id="ARBA00009660"/>
    </source>
</evidence>
<keyword evidence="6 8" id="KW-0479">Metal-binding</keyword>
<dbReference type="InterPro" id="IPR019795">
    <property type="entry name" value="Globin_bac-like_CS"/>
</dbReference>
<sequence>MSIYESIGGEAALTAVVDDLYDRILADGTLNAFFTGMNLGKLKGRQVEFFAQALGGPAVYQGRTMKDVHRGLGIGRDHFDRVAEHLVDSLAAAGVPEATIAEIAAVVMPLADDIVSGRPTLKAVAPEGR</sequence>
<dbReference type="InterPro" id="IPR001486">
    <property type="entry name" value="Hemoglobin_trunc"/>
</dbReference>
<dbReference type="Proteomes" id="UP001501020">
    <property type="component" value="Unassembled WGS sequence"/>
</dbReference>
<keyword evidence="10" id="KW-1185">Reference proteome</keyword>
<evidence type="ECO:0000256" key="6">
    <source>
        <dbReference type="ARBA" id="ARBA00022723"/>
    </source>
</evidence>
<accession>A0ABN2YS31</accession>
<gene>
    <name evidence="9" type="primary">glbN_1</name>
    <name evidence="9" type="ORF">GCM10009727_22920</name>
</gene>
<dbReference type="Pfam" id="PF01152">
    <property type="entry name" value="Bac_globin"/>
    <property type="match status" value="1"/>
</dbReference>
<dbReference type="EMBL" id="BAAAMR010000015">
    <property type="protein sequence ID" value="GAA2130790.1"/>
    <property type="molecule type" value="Genomic_DNA"/>
</dbReference>
<evidence type="ECO:0000256" key="1">
    <source>
        <dbReference type="ARBA" id="ARBA00001971"/>
    </source>
</evidence>
<dbReference type="InterPro" id="IPR012292">
    <property type="entry name" value="Globin/Proto"/>
</dbReference>
<dbReference type="InterPro" id="IPR016339">
    <property type="entry name" value="Hemoglobin_trunc_I"/>
</dbReference>
<evidence type="ECO:0000313" key="9">
    <source>
        <dbReference type="EMBL" id="GAA2130790.1"/>
    </source>
</evidence>
<protein>
    <recommendedName>
        <fullName evidence="8">Group 1 truncated hemoglobin</fullName>
    </recommendedName>
</protein>
<evidence type="ECO:0000256" key="3">
    <source>
        <dbReference type="ARBA" id="ARBA00022448"/>
    </source>
</evidence>
<dbReference type="InterPro" id="IPR009050">
    <property type="entry name" value="Globin-like_sf"/>
</dbReference>
<dbReference type="RefSeq" id="WP_344264675.1">
    <property type="nucleotide sequence ID" value="NZ_BAAAMR010000015.1"/>
</dbReference>
<evidence type="ECO:0000313" key="10">
    <source>
        <dbReference type="Proteomes" id="UP001501020"/>
    </source>
</evidence>
<name>A0ABN2YS31_9ACTN</name>
<dbReference type="Gene3D" id="1.10.490.10">
    <property type="entry name" value="Globins"/>
    <property type="match status" value="1"/>
</dbReference>
<dbReference type="SUPFAM" id="SSF46458">
    <property type="entry name" value="Globin-like"/>
    <property type="match status" value="1"/>
</dbReference>
<proteinExistence type="inferred from homology"/>
<evidence type="ECO:0000256" key="5">
    <source>
        <dbReference type="ARBA" id="ARBA00022621"/>
    </source>
</evidence>
<evidence type="ECO:0000256" key="8">
    <source>
        <dbReference type="PIRNR" id="PIRNR002030"/>
    </source>
</evidence>
<evidence type="ECO:0000256" key="7">
    <source>
        <dbReference type="ARBA" id="ARBA00023004"/>
    </source>
</evidence>
<keyword evidence="5 8" id="KW-0561">Oxygen transport</keyword>
<comment type="caution">
    <text evidence="9">The sequence shown here is derived from an EMBL/GenBank/DDBJ whole genome shotgun (WGS) entry which is preliminary data.</text>
</comment>
<keyword evidence="7 8" id="KW-0408">Iron</keyword>
<keyword evidence="4 8" id="KW-0349">Heme</keyword>
<dbReference type="CDD" id="cd00454">
    <property type="entry name" value="TrHb1_N"/>
    <property type="match status" value="1"/>
</dbReference>
<evidence type="ECO:0000256" key="4">
    <source>
        <dbReference type="ARBA" id="ARBA00022617"/>
    </source>
</evidence>
<dbReference type="PIRSF" id="PIRSF002030">
    <property type="entry name" value="Globin_Protozoa/Cyanobacteria"/>
    <property type="match status" value="1"/>
</dbReference>
<organism evidence="9 10">
    <name type="scientific">Actinomadura napierensis</name>
    <dbReference type="NCBI Taxonomy" id="267854"/>
    <lineage>
        <taxon>Bacteria</taxon>
        <taxon>Bacillati</taxon>
        <taxon>Actinomycetota</taxon>
        <taxon>Actinomycetes</taxon>
        <taxon>Streptosporangiales</taxon>
        <taxon>Thermomonosporaceae</taxon>
        <taxon>Actinomadura</taxon>
    </lineage>
</organism>
<comment type="cofactor">
    <cofactor evidence="1 8">
        <name>heme</name>
        <dbReference type="ChEBI" id="CHEBI:30413"/>
    </cofactor>
</comment>
<comment type="similarity">
    <text evidence="2 8">Belongs to the truncated hemoglobin family. Group I subfamily.</text>
</comment>
<keyword evidence="3 8" id="KW-0813">Transport</keyword>